<dbReference type="SUPFAM" id="SSF52096">
    <property type="entry name" value="ClpP/crotonase"/>
    <property type="match status" value="1"/>
</dbReference>
<evidence type="ECO:0000256" key="9">
    <source>
        <dbReference type="RuleBase" id="RU003707"/>
    </source>
</evidence>
<organism evidence="10 11">
    <name type="scientific">Runella aurantiaca</name>
    <dbReference type="NCBI Taxonomy" id="2282308"/>
    <lineage>
        <taxon>Bacteria</taxon>
        <taxon>Pseudomonadati</taxon>
        <taxon>Bacteroidota</taxon>
        <taxon>Cytophagia</taxon>
        <taxon>Cytophagales</taxon>
        <taxon>Spirosomataceae</taxon>
        <taxon>Runella</taxon>
    </lineage>
</organism>
<dbReference type="EMBL" id="QPIW01000042">
    <property type="protein sequence ID" value="RDB02498.1"/>
    <property type="molecule type" value="Genomic_DNA"/>
</dbReference>
<dbReference type="FunFam" id="1.10.12.10:FF:000004">
    <property type="entry name" value="Delta3,5-delta2,4-dienoyl-CoA isomerase"/>
    <property type="match status" value="1"/>
</dbReference>
<evidence type="ECO:0000313" key="10">
    <source>
        <dbReference type="EMBL" id="RDB02498.1"/>
    </source>
</evidence>
<evidence type="ECO:0000256" key="6">
    <source>
        <dbReference type="ARBA" id="ARBA00023098"/>
    </source>
</evidence>
<dbReference type="Pfam" id="PF00378">
    <property type="entry name" value="ECH_1"/>
    <property type="match status" value="1"/>
</dbReference>
<comment type="similarity">
    <text evidence="3 9">Belongs to the enoyl-CoA hydratase/isomerase family.</text>
</comment>
<dbReference type="FunFam" id="3.90.226.10:FF:000024">
    <property type="entry name" value="Delta3,5-delta2,4-dienoyl-CoA isomerase"/>
    <property type="match status" value="1"/>
</dbReference>
<keyword evidence="11" id="KW-1185">Reference proteome</keyword>
<keyword evidence="4" id="KW-0276">Fatty acid metabolism</keyword>
<protein>
    <submittedName>
        <fullName evidence="10">Crotonase/enoyl-CoA hydratase family protein</fullName>
    </submittedName>
</protein>
<dbReference type="RefSeq" id="WP_114464446.1">
    <property type="nucleotide sequence ID" value="NZ_QPIW01000042.1"/>
</dbReference>
<dbReference type="InterPro" id="IPR018376">
    <property type="entry name" value="Enoyl-CoA_hyd/isom_CS"/>
</dbReference>
<dbReference type="CDD" id="cd06558">
    <property type="entry name" value="crotonase-like"/>
    <property type="match status" value="1"/>
</dbReference>
<name>A0A369HYS0_9BACT</name>
<keyword evidence="7" id="KW-0576">Peroxisome</keyword>
<proteinExistence type="inferred from homology"/>
<dbReference type="Proteomes" id="UP000253141">
    <property type="component" value="Unassembled WGS sequence"/>
</dbReference>
<gene>
    <name evidence="10" type="ORF">DVG78_28670</name>
</gene>
<dbReference type="GO" id="GO:0016853">
    <property type="term" value="F:isomerase activity"/>
    <property type="evidence" value="ECO:0007669"/>
    <property type="project" value="UniProtKB-KW"/>
</dbReference>
<dbReference type="PROSITE" id="PS00166">
    <property type="entry name" value="ENOYL_COA_HYDRATASE"/>
    <property type="match status" value="1"/>
</dbReference>
<dbReference type="PANTHER" id="PTHR43149">
    <property type="entry name" value="ENOYL-COA HYDRATASE"/>
    <property type="match status" value="1"/>
</dbReference>
<evidence type="ECO:0000256" key="7">
    <source>
        <dbReference type="ARBA" id="ARBA00023140"/>
    </source>
</evidence>
<reference evidence="10 11" key="1">
    <citation type="submission" date="2018-07" db="EMBL/GenBank/DDBJ databases">
        <title>Genome analysis of Runella aurantiaca.</title>
        <authorList>
            <person name="Yang X."/>
        </authorList>
    </citation>
    <scope>NUCLEOTIDE SEQUENCE [LARGE SCALE GENOMIC DNA]</scope>
    <source>
        <strain evidence="10 11">YX9</strain>
    </source>
</reference>
<evidence type="ECO:0000313" key="11">
    <source>
        <dbReference type="Proteomes" id="UP000253141"/>
    </source>
</evidence>
<dbReference type="InterPro" id="IPR014748">
    <property type="entry name" value="Enoyl-CoA_hydra_C"/>
</dbReference>
<comment type="caution">
    <text evidence="10">The sequence shown here is derived from an EMBL/GenBank/DDBJ whole genome shotgun (WGS) entry which is preliminary data.</text>
</comment>
<dbReference type="AlphaFoldDB" id="A0A369HYS0"/>
<dbReference type="Gene3D" id="1.10.12.10">
    <property type="entry name" value="Lyase 2-enoyl-coa Hydratase, Chain A, domain 2"/>
    <property type="match status" value="1"/>
</dbReference>
<dbReference type="InterPro" id="IPR001753">
    <property type="entry name" value="Enoyl-CoA_hydra/iso"/>
</dbReference>
<keyword evidence="6" id="KW-0443">Lipid metabolism</keyword>
<comment type="subcellular location">
    <subcellularLocation>
        <location evidence="1">Peroxisome</location>
    </subcellularLocation>
</comment>
<dbReference type="UniPathway" id="UPA00659"/>
<accession>A0A369HYS0</accession>
<dbReference type="InterPro" id="IPR045002">
    <property type="entry name" value="Ech1-like"/>
</dbReference>
<dbReference type="Gene3D" id="3.90.226.10">
    <property type="entry name" value="2-enoyl-CoA Hydratase, Chain A, domain 1"/>
    <property type="match status" value="1"/>
</dbReference>
<comment type="pathway">
    <text evidence="2">Lipid metabolism; fatty acid beta-oxidation.</text>
</comment>
<dbReference type="InterPro" id="IPR029045">
    <property type="entry name" value="ClpP/crotonase-like_dom_sf"/>
</dbReference>
<dbReference type="OrthoDB" id="9775794at2"/>
<dbReference type="GO" id="GO:0006635">
    <property type="term" value="P:fatty acid beta-oxidation"/>
    <property type="evidence" value="ECO:0007669"/>
    <property type="project" value="UniProtKB-UniPathway"/>
</dbReference>
<keyword evidence="5" id="KW-0007">Acetylation</keyword>
<keyword evidence="8" id="KW-0413">Isomerase</keyword>
<dbReference type="PANTHER" id="PTHR43149:SF1">
    <property type="entry name" value="DELTA(3,5)-DELTA(2,4)-DIENOYL-COA ISOMERASE, MITOCHONDRIAL"/>
    <property type="match status" value="1"/>
</dbReference>
<evidence type="ECO:0000256" key="3">
    <source>
        <dbReference type="ARBA" id="ARBA00005254"/>
    </source>
</evidence>
<sequence>MSFETFSLTIENYVAQVVFNRPERANALNQKAWQEMKAIFEELDENEDVRVIILRGNGRHFCAGIDLELLMQVAQSAQKCEGRKRENLRRQVLDLQAPINAIEQCSKPVLAAIHGGCIGGGVDIVSACDMRYCTHDAFFTIKEIDMGMVADLGTLQRLPKIIPSGIAREMAYTGRNVSGQEAERIGLTNRSFVDADTMLAEVMNIAQVIAAKSPLSIRGTKAILNHSRDHSVADGLEYMATWNAAMLLSDDLTEAFQAKMQKRDALFR</sequence>
<evidence type="ECO:0000256" key="1">
    <source>
        <dbReference type="ARBA" id="ARBA00004275"/>
    </source>
</evidence>
<dbReference type="NCBIfam" id="NF004794">
    <property type="entry name" value="PRK06142.1"/>
    <property type="match status" value="1"/>
</dbReference>
<evidence type="ECO:0000256" key="8">
    <source>
        <dbReference type="ARBA" id="ARBA00023235"/>
    </source>
</evidence>
<evidence type="ECO:0000256" key="4">
    <source>
        <dbReference type="ARBA" id="ARBA00022832"/>
    </source>
</evidence>
<evidence type="ECO:0000256" key="2">
    <source>
        <dbReference type="ARBA" id="ARBA00005005"/>
    </source>
</evidence>
<evidence type="ECO:0000256" key="5">
    <source>
        <dbReference type="ARBA" id="ARBA00022990"/>
    </source>
</evidence>
<dbReference type="GO" id="GO:0005737">
    <property type="term" value="C:cytoplasm"/>
    <property type="evidence" value="ECO:0007669"/>
    <property type="project" value="UniProtKB-ARBA"/>
</dbReference>